<dbReference type="InterPro" id="IPR011989">
    <property type="entry name" value="ARM-like"/>
</dbReference>
<name>A0ABV5K876_9ACTN</name>
<reference evidence="1 2" key="1">
    <citation type="submission" date="2024-09" db="EMBL/GenBank/DDBJ databases">
        <authorList>
            <person name="Sun Q."/>
            <person name="Mori K."/>
        </authorList>
    </citation>
    <scope>NUCLEOTIDE SEQUENCE [LARGE SCALE GENOMIC DNA]</scope>
    <source>
        <strain evidence="1 2">JCM 9626</strain>
    </source>
</reference>
<gene>
    <name evidence="1" type="ORF">ACFFRI_05975</name>
</gene>
<dbReference type="SUPFAM" id="SSF48371">
    <property type="entry name" value="ARM repeat"/>
    <property type="match status" value="1"/>
</dbReference>
<accession>A0ABV5K876</accession>
<evidence type="ECO:0000313" key="1">
    <source>
        <dbReference type="EMBL" id="MFB9312587.1"/>
    </source>
</evidence>
<proteinExistence type="predicted"/>
<dbReference type="Proteomes" id="UP001589750">
    <property type="component" value="Unassembled WGS sequence"/>
</dbReference>
<dbReference type="EMBL" id="JBHMDG010000007">
    <property type="protein sequence ID" value="MFB9312587.1"/>
    <property type="molecule type" value="Genomic_DNA"/>
</dbReference>
<dbReference type="InterPro" id="IPR016024">
    <property type="entry name" value="ARM-type_fold"/>
</dbReference>
<protein>
    <submittedName>
        <fullName evidence="1">HEAT repeat domain-containing protein</fullName>
    </submittedName>
</protein>
<evidence type="ECO:0000313" key="2">
    <source>
        <dbReference type="Proteomes" id="UP001589750"/>
    </source>
</evidence>
<organism evidence="1 2">
    <name type="scientific">Nocardioides plantarum</name>
    <dbReference type="NCBI Taxonomy" id="29299"/>
    <lineage>
        <taxon>Bacteria</taxon>
        <taxon>Bacillati</taxon>
        <taxon>Actinomycetota</taxon>
        <taxon>Actinomycetes</taxon>
        <taxon>Propionibacteriales</taxon>
        <taxon>Nocardioidaceae</taxon>
        <taxon>Nocardioides</taxon>
    </lineage>
</organism>
<sequence length="193" mass="21146">MPDPPPEHRPERRPVAGSIRELAGRIGVPAFVAVCVDLLDGAPRERYVEELRMLTGHGWRPGDPVLDHDAWKDHWVRSWGARGLLHVWSDAATAAVVRGLEDEHYRPAEMCLKVATRHDVAGAGDGAARLAGHALPRVRVQALRCLAVCGDREHVGAVRAGLDDDRADVRRQAARAWEALERRLDLGGGRVGP</sequence>
<dbReference type="RefSeq" id="WP_140007612.1">
    <property type="nucleotide sequence ID" value="NZ_JBHMDG010000007.1"/>
</dbReference>
<keyword evidence="2" id="KW-1185">Reference proteome</keyword>
<comment type="caution">
    <text evidence="1">The sequence shown here is derived from an EMBL/GenBank/DDBJ whole genome shotgun (WGS) entry which is preliminary data.</text>
</comment>
<dbReference type="Gene3D" id="1.25.10.10">
    <property type="entry name" value="Leucine-rich Repeat Variant"/>
    <property type="match status" value="1"/>
</dbReference>